<dbReference type="CDD" id="cd02947">
    <property type="entry name" value="TRX_family"/>
    <property type="match status" value="1"/>
</dbReference>
<evidence type="ECO:0000256" key="2">
    <source>
        <dbReference type="ARBA" id="ARBA00022670"/>
    </source>
</evidence>
<evidence type="ECO:0008006" key="10">
    <source>
        <dbReference type="Google" id="ProtNLM"/>
    </source>
</evidence>
<gene>
    <name evidence="8" type="ORF">CERZMDRAFT_109144</name>
</gene>
<dbReference type="InterPro" id="IPR008580">
    <property type="entry name" value="PPPDE_dom"/>
</dbReference>
<evidence type="ECO:0000259" key="5">
    <source>
        <dbReference type="PROSITE" id="PS51352"/>
    </source>
</evidence>
<dbReference type="InterPro" id="IPR013535">
    <property type="entry name" value="PUL_dom"/>
</dbReference>
<dbReference type="GO" id="GO:0006508">
    <property type="term" value="P:proteolysis"/>
    <property type="evidence" value="ECO:0007669"/>
    <property type="project" value="UniProtKB-KW"/>
</dbReference>
<name>A0A6A6FRS5_9PEZI</name>
<dbReference type="PANTHER" id="PTHR12378">
    <property type="entry name" value="DESUMOYLATING ISOPEPTIDASE"/>
    <property type="match status" value="1"/>
</dbReference>
<keyword evidence="3" id="KW-0378">Hydrolase</keyword>
<evidence type="ECO:0000256" key="3">
    <source>
        <dbReference type="ARBA" id="ARBA00022801"/>
    </source>
</evidence>
<dbReference type="AlphaFoldDB" id="A0A6A6FRS5"/>
<dbReference type="PROSITE" id="PS51352">
    <property type="entry name" value="THIOREDOXIN_2"/>
    <property type="match status" value="1"/>
</dbReference>
<feature type="domain" description="PPPDE" evidence="7">
    <location>
        <begin position="1"/>
        <end position="141"/>
    </location>
</feature>
<dbReference type="InterPro" id="IPR013766">
    <property type="entry name" value="Thioredoxin_domain"/>
</dbReference>
<dbReference type="Gene3D" id="3.90.1720.30">
    <property type="entry name" value="PPPDE domains"/>
    <property type="match status" value="1"/>
</dbReference>
<evidence type="ECO:0000259" key="7">
    <source>
        <dbReference type="PROSITE" id="PS51858"/>
    </source>
</evidence>
<dbReference type="InterPro" id="IPR042266">
    <property type="entry name" value="PPPDE_sf"/>
</dbReference>
<proteinExistence type="inferred from homology"/>
<organism evidence="8 9">
    <name type="scientific">Cercospora zeae-maydis SCOH1-5</name>
    <dbReference type="NCBI Taxonomy" id="717836"/>
    <lineage>
        <taxon>Eukaryota</taxon>
        <taxon>Fungi</taxon>
        <taxon>Dikarya</taxon>
        <taxon>Ascomycota</taxon>
        <taxon>Pezizomycotina</taxon>
        <taxon>Dothideomycetes</taxon>
        <taxon>Dothideomycetidae</taxon>
        <taxon>Mycosphaerellales</taxon>
        <taxon>Mycosphaerellaceae</taxon>
        <taxon>Cercospora</taxon>
    </lineage>
</organism>
<dbReference type="SMART" id="SM01179">
    <property type="entry name" value="DUF862"/>
    <property type="match status" value="1"/>
</dbReference>
<dbReference type="PROSITE" id="PS51858">
    <property type="entry name" value="PPPDE"/>
    <property type="match status" value="1"/>
</dbReference>
<dbReference type="PANTHER" id="PTHR12378:SF7">
    <property type="entry name" value="DESUMOYLATING ISOPEPTIDASE 1"/>
    <property type="match status" value="1"/>
</dbReference>
<reference evidence="8" key="1">
    <citation type="journal article" date="2020" name="Stud. Mycol.">
        <title>101 Dothideomycetes genomes: a test case for predicting lifestyles and emergence of pathogens.</title>
        <authorList>
            <person name="Haridas S."/>
            <person name="Albert R."/>
            <person name="Binder M."/>
            <person name="Bloem J."/>
            <person name="Labutti K."/>
            <person name="Salamov A."/>
            <person name="Andreopoulos B."/>
            <person name="Baker S."/>
            <person name="Barry K."/>
            <person name="Bills G."/>
            <person name="Bluhm B."/>
            <person name="Cannon C."/>
            <person name="Castanera R."/>
            <person name="Culley D."/>
            <person name="Daum C."/>
            <person name="Ezra D."/>
            <person name="Gonzalez J."/>
            <person name="Henrissat B."/>
            <person name="Kuo A."/>
            <person name="Liang C."/>
            <person name="Lipzen A."/>
            <person name="Lutzoni F."/>
            <person name="Magnuson J."/>
            <person name="Mondo S."/>
            <person name="Nolan M."/>
            <person name="Ohm R."/>
            <person name="Pangilinan J."/>
            <person name="Park H.-J."/>
            <person name="Ramirez L."/>
            <person name="Alfaro M."/>
            <person name="Sun H."/>
            <person name="Tritt A."/>
            <person name="Yoshinaga Y."/>
            <person name="Zwiers L.-H."/>
            <person name="Turgeon B."/>
            <person name="Goodwin S."/>
            <person name="Spatafora J."/>
            <person name="Crous P."/>
            <person name="Grigoriev I."/>
        </authorList>
    </citation>
    <scope>NUCLEOTIDE SEQUENCE</scope>
    <source>
        <strain evidence="8">SCOH1-5</strain>
    </source>
</reference>
<feature type="domain" description="Thioredoxin" evidence="5">
    <location>
        <begin position="166"/>
        <end position="300"/>
    </location>
</feature>
<dbReference type="Pfam" id="PF05903">
    <property type="entry name" value="Peptidase_C97"/>
    <property type="match status" value="1"/>
</dbReference>
<accession>A0A6A6FRS5</accession>
<dbReference type="GO" id="GO:0070646">
    <property type="term" value="P:protein modification by small protein removal"/>
    <property type="evidence" value="ECO:0007669"/>
    <property type="project" value="TreeGrafter"/>
</dbReference>
<dbReference type="Proteomes" id="UP000799539">
    <property type="component" value="Unassembled WGS sequence"/>
</dbReference>
<feature type="region of interest" description="Disordered" evidence="4">
    <location>
        <begin position="150"/>
        <end position="172"/>
    </location>
</feature>
<sequence>MEVELYVYDLTRGMAKALSRQFLGIQIDAVYHTALVFDNVEYFFGQGVQTCYPGTTHHGQPMEIVPLGKTELPLETILEYLDSLKQVYTAESYDLFAHNCNNFTNDFAMFLVGRGIPEHITSLPEKVLETPFGQMLKPQIDASMRQITQAPVPPRNRPPATNGHNVHSAPKAPHVAAAAAKDTLVSPDNCRYGQVVSLTDKNALDTHLAGAADSCVTIFFTSSTCAPCRLAYPTFDILAEEYPQALFVKIDINFARELAERYQIRATPTFMTFTKGGVRQDEWTGADPRLLKTNVEALIQKTFPPHRHLTLSVPALQYGSLKPYVFSKVPPLDKLMGKLGSAASNRNFASLRTFVEQRSNSPQSATIPDLHSLSQTFATDVLALPLDVRFAAVDLLRCAMIDSRVSGYFAEERQHQTVTELVQLINRLEGCPHNLRLVTIHLACNTFSSPLFVKELMNSGDTTVSDLIQLIASSLLDASHPTTRVAAGSLAFNLAVSNYRIRREQREEALAEGEQVELAASILETLVEEKSDDASKVLLLALGYLVYCAPEDGELADLCKAMGAKKTIRSVKLHEKLAQEVASLL</sequence>
<comment type="similarity">
    <text evidence="1">Belongs to the DeSI family.</text>
</comment>
<dbReference type="EMBL" id="ML992664">
    <property type="protein sequence ID" value="KAF2216186.1"/>
    <property type="molecule type" value="Genomic_DNA"/>
</dbReference>
<dbReference type="OrthoDB" id="21221at2759"/>
<feature type="domain" description="PUL" evidence="6">
    <location>
        <begin position="301"/>
        <end position="585"/>
    </location>
</feature>
<evidence type="ECO:0000256" key="4">
    <source>
        <dbReference type="SAM" id="MobiDB-lite"/>
    </source>
</evidence>
<keyword evidence="9" id="KW-1185">Reference proteome</keyword>
<dbReference type="Pfam" id="PF08324">
    <property type="entry name" value="PUL"/>
    <property type="match status" value="1"/>
</dbReference>
<dbReference type="PROSITE" id="PS51396">
    <property type="entry name" value="PUL"/>
    <property type="match status" value="1"/>
</dbReference>
<evidence type="ECO:0000313" key="8">
    <source>
        <dbReference type="EMBL" id="KAF2216186.1"/>
    </source>
</evidence>
<evidence type="ECO:0000313" key="9">
    <source>
        <dbReference type="Proteomes" id="UP000799539"/>
    </source>
</evidence>
<dbReference type="Gene3D" id="3.40.30.10">
    <property type="entry name" value="Glutaredoxin"/>
    <property type="match status" value="1"/>
</dbReference>
<dbReference type="GO" id="GO:0008233">
    <property type="term" value="F:peptidase activity"/>
    <property type="evidence" value="ECO:0007669"/>
    <property type="project" value="UniProtKB-KW"/>
</dbReference>
<evidence type="ECO:0000259" key="6">
    <source>
        <dbReference type="PROSITE" id="PS51396"/>
    </source>
</evidence>
<keyword evidence="2" id="KW-0645">Protease</keyword>
<dbReference type="InterPro" id="IPR036249">
    <property type="entry name" value="Thioredoxin-like_sf"/>
</dbReference>
<dbReference type="InterPro" id="IPR011989">
    <property type="entry name" value="ARM-like"/>
</dbReference>
<protein>
    <recommendedName>
        <fullName evidence="10">PPPDE domain-containing protein</fullName>
    </recommendedName>
</protein>
<dbReference type="Gene3D" id="1.25.10.10">
    <property type="entry name" value="Leucine-rich Repeat Variant"/>
    <property type="match status" value="1"/>
</dbReference>
<dbReference type="Pfam" id="PF00085">
    <property type="entry name" value="Thioredoxin"/>
    <property type="match status" value="1"/>
</dbReference>
<evidence type="ECO:0000256" key="1">
    <source>
        <dbReference type="ARBA" id="ARBA00008140"/>
    </source>
</evidence>
<dbReference type="SUPFAM" id="SSF52833">
    <property type="entry name" value="Thioredoxin-like"/>
    <property type="match status" value="1"/>
</dbReference>